<evidence type="ECO:0000256" key="9">
    <source>
        <dbReference type="HAMAP-Rule" id="MF_00969"/>
    </source>
</evidence>
<dbReference type="EMBL" id="DVHB01000113">
    <property type="protein sequence ID" value="HIR40029.1"/>
    <property type="molecule type" value="Genomic_DNA"/>
</dbReference>
<dbReference type="HAMAP" id="MF_00969">
    <property type="entry name" value="TRCF"/>
    <property type="match status" value="1"/>
</dbReference>
<dbReference type="SMART" id="SM00982">
    <property type="entry name" value="TRCF"/>
    <property type="match status" value="1"/>
</dbReference>
<dbReference type="InterPro" id="IPR041471">
    <property type="entry name" value="UvrB_inter"/>
</dbReference>
<dbReference type="SMART" id="SM01058">
    <property type="entry name" value="CarD_TRCF"/>
    <property type="match status" value="1"/>
</dbReference>
<dbReference type="Gene3D" id="3.30.2060.10">
    <property type="entry name" value="Penicillin-binding protein 1b domain"/>
    <property type="match status" value="1"/>
</dbReference>
<evidence type="ECO:0000256" key="2">
    <source>
        <dbReference type="ARBA" id="ARBA00022741"/>
    </source>
</evidence>
<dbReference type="EC" id="3.6.4.-" evidence="9"/>
<dbReference type="SUPFAM" id="SSF143517">
    <property type="entry name" value="TRCF domain-like"/>
    <property type="match status" value="1"/>
</dbReference>
<dbReference type="InterPro" id="IPR005118">
    <property type="entry name" value="TRCF_C"/>
</dbReference>
<evidence type="ECO:0000256" key="7">
    <source>
        <dbReference type="ARBA" id="ARBA00023125"/>
    </source>
</evidence>
<dbReference type="InterPro" id="IPR014001">
    <property type="entry name" value="Helicase_ATP-bd"/>
</dbReference>
<dbReference type="GO" id="GO:0016787">
    <property type="term" value="F:hydrolase activity"/>
    <property type="evidence" value="ECO:0007669"/>
    <property type="project" value="UniProtKB-KW"/>
</dbReference>
<dbReference type="GO" id="GO:0005737">
    <property type="term" value="C:cytoplasm"/>
    <property type="evidence" value="ECO:0007669"/>
    <property type="project" value="UniProtKB-SubCell"/>
</dbReference>
<dbReference type="GO" id="GO:0003678">
    <property type="term" value="F:DNA helicase activity"/>
    <property type="evidence" value="ECO:0007669"/>
    <property type="project" value="TreeGrafter"/>
</dbReference>
<keyword evidence="8 9" id="KW-0234">DNA repair</keyword>
<dbReference type="SMART" id="SM00490">
    <property type="entry name" value="HELICc"/>
    <property type="match status" value="1"/>
</dbReference>
<evidence type="ECO:0000259" key="10">
    <source>
        <dbReference type="PROSITE" id="PS51192"/>
    </source>
</evidence>
<dbReference type="SUPFAM" id="SSF141259">
    <property type="entry name" value="CarD-like"/>
    <property type="match status" value="1"/>
</dbReference>
<dbReference type="InterPro" id="IPR011545">
    <property type="entry name" value="DEAD/DEAH_box_helicase_dom"/>
</dbReference>
<dbReference type="InterPro" id="IPR036101">
    <property type="entry name" value="CarD-like/TRCF_RID_sf"/>
</dbReference>
<comment type="similarity">
    <text evidence="9">In the C-terminal section; belongs to the helicase family. RecG subfamily.</text>
</comment>
<dbReference type="Gene3D" id="3.90.1150.50">
    <property type="entry name" value="Transcription-repair-coupling factor, D7 domain"/>
    <property type="match status" value="1"/>
</dbReference>
<dbReference type="InterPro" id="IPR027417">
    <property type="entry name" value="P-loop_NTPase"/>
</dbReference>
<keyword evidence="1 9" id="KW-0963">Cytoplasm</keyword>
<dbReference type="Proteomes" id="UP000824179">
    <property type="component" value="Unassembled WGS sequence"/>
</dbReference>
<dbReference type="Gene3D" id="2.40.10.170">
    <property type="match status" value="1"/>
</dbReference>
<dbReference type="PROSITE" id="PS51192">
    <property type="entry name" value="HELICASE_ATP_BIND_1"/>
    <property type="match status" value="1"/>
</dbReference>
<comment type="subcellular location">
    <subcellularLocation>
        <location evidence="9">Cytoplasm</location>
    </subcellularLocation>
</comment>
<evidence type="ECO:0000313" key="13">
    <source>
        <dbReference type="Proteomes" id="UP000824179"/>
    </source>
</evidence>
<dbReference type="GO" id="GO:0005524">
    <property type="term" value="F:ATP binding"/>
    <property type="evidence" value="ECO:0007669"/>
    <property type="project" value="UniProtKB-UniRule"/>
</dbReference>
<dbReference type="Gene3D" id="3.40.50.300">
    <property type="entry name" value="P-loop containing nucleotide triphosphate hydrolases"/>
    <property type="match status" value="2"/>
</dbReference>
<protein>
    <recommendedName>
        <fullName evidence="9">Transcription-repair-coupling factor</fullName>
        <shortName evidence="9">TRCF</shortName>
        <ecNumber evidence="9">3.6.4.-</ecNumber>
    </recommendedName>
</protein>
<accession>A0A9D1AJ04</accession>
<dbReference type="GO" id="GO:0000716">
    <property type="term" value="P:transcription-coupled nucleotide-excision repair, DNA damage recognition"/>
    <property type="evidence" value="ECO:0007669"/>
    <property type="project" value="UniProtKB-UniRule"/>
</dbReference>
<evidence type="ECO:0000256" key="1">
    <source>
        <dbReference type="ARBA" id="ARBA00022490"/>
    </source>
</evidence>
<evidence type="ECO:0000256" key="4">
    <source>
        <dbReference type="ARBA" id="ARBA00022801"/>
    </source>
</evidence>
<dbReference type="PROSITE" id="PS51194">
    <property type="entry name" value="HELICASE_CTER"/>
    <property type="match status" value="1"/>
</dbReference>
<dbReference type="Gene3D" id="3.40.50.11180">
    <property type="match status" value="1"/>
</dbReference>
<feature type="domain" description="Helicase C-terminal" evidence="11">
    <location>
        <begin position="799"/>
        <end position="953"/>
    </location>
</feature>
<reference evidence="12" key="2">
    <citation type="journal article" date="2021" name="PeerJ">
        <title>Extensive microbial diversity within the chicken gut microbiome revealed by metagenomics and culture.</title>
        <authorList>
            <person name="Gilroy R."/>
            <person name="Ravi A."/>
            <person name="Getino M."/>
            <person name="Pursley I."/>
            <person name="Horton D.L."/>
            <person name="Alikhan N.F."/>
            <person name="Baker D."/>
            <person name="Gharbi K."/>
            <person name="Hall N."/>
            <person name="Watson M."/>
            <person name="Adriaenssens E.M."/>
            <person name="Foster-Nyarko E."/>
            <person name="Jarju S."/>
            <person name="Secka A."/>
            <person name="Antonio M."/>
            <person name="Oren A."/>
            <person name="Chaudhuri R.R."/>
            <person name="La Ragione R."/>
            <person name="Hildebrand F."/>
            <person name="Pallen M.J."/>
        </authorList>
    </citation>
    <scope>NUCLEOTIDE SEQUENCE</scope>
    <source>
        <strain evidence="12">ChiW25-3613</strain>
    </source>
</reference>
<feature type="domain" description="Helicase ATP-binding" evidence="10">
    <location>
        <begin position="617"/>
        <end position="778"/>
    </location>
</feature>
<dbReference type="InterPro" id="IPR003711">
    <property type="entry name" value="CarD-like/TRCF_RID"/>
</dbReference>
<dbReference type="Pfam" id="PF03461">
    <property type="entry name" value="TRCF"/>
    <property type="match status" value="1"/>
</dbReference>
<evidence type="ECO:0000256" key="8">
    <source>
        <dbReference type="ARBA" id="ARBA00023204"/>
    </source>
</evidence>
<keyword evidence="4 9" id="KW-0378">Hydrolase</keyword>
<evidence type="ECO:0000259" key="11">
    <source>
        <dbReference type="PROSITE" id="PS51194"/>
    </source>
</evidence>
<dbReference type="Pfam" id="PF00270">
    <property type="entry name" value="DEAD"/>
    <property type="match status" value="1"/>
</dbReference>
<keyword evidence="7 9" id="KW-0238">DNA-binding</keyword>
<comment type="function">
    <text evidence="9">Couples transcription and DNA repair by recognizing RNA polymerase (RNAP) stalled at DNA lesions. Mediates ATP-dependent release of RNAP and its truncated transcript from the DNA, and recruitment of nucleotide excision repair machinery to the damaged site.</text>
</comment>
<dbReference type="InterPro" id="IPR047112">
    <property type="entry name" value="RecG/Mfd"/>
</dbReference>
<sequence>MKKDFFTYENLGGDYVSLAEDIRLGVPTAVFGVSEPHKYLTASLCCGSMLYVTADAISARRAAESLRCLTGREVVLLPAKDDVLLYKEAVSRETLFARLSAAERIYSGVCIVVCDAESAMQLFPARGRSIELAVGTEHDYVNLSSELVAMGYTREYEVEAKGSFAVRGDILDIFPINCENPVRIDFFGDTVERIRPYDAVSGERLKEIASVEILCAAEAIIPDGDLQTVKIELAAGLKKFSDIKAFGRARAIADDIITKAEGGAPFAGASYLMPLLSNVTTLFDVLPEDTVVYLDECKLIRDRVEGLYSEHENRFKELKAGGEVFDFSFYQIIPKDKFYSHLTSFSDISLQTFFGSTFFFQPLKTYNLRSTPAPSYLNSFADLLTDARNWMKGGYRVLAFTGSASRTEKLMQAFIDEGLPVNLVPDTLYAMRGIAVSSEELAHGLVLHESKLVILGSGDMYTKSSQPKRIRRKRGDMFTAPEIGQYAVHEKHGIGKITGTQKIETTDGIKEYISIEYKGGDMLYVPVEQMDILSKYVGQDNPSLSKIGGAEFERIKERVRQSIKKMAFDLKELYAERSKKKGYRFPENTVMMQEFEDAFEYEETPDQLSSIVEIKADMCSDKVMDRLLCGDVGYGKTEVALRAAYLCVLGGKQAAIMCPSTILSEQHYNTACARFADFGVRVEKLNRFKTPKEQQNTLKRLANGDIDLIIGTHRLLSDDVKFYDLGLLVLDEEQRFGVEHKEKIKHIKNDIDCLTMTATPIPRTLHMSLSGIRDISTINTPPQKRMPVQTYVVEETETLIRDACVRELSRGGQVFILYNRVETISTFAGKIAEIVPEGKVCYAHGRMDKDLLEGNMMAFYKGEKNILVTTTIIENGIDLPNANTIIVIDADRLGISQLYQLRGRVGRSSRLAQAYFTFKPEKVMTSDASARLKAIMQFTELGSGFKIAMRDLEIRGAGNVLGAEQHGHMDKVGYELYSKMLKEEISGESSASVELDIKATAYIPENYIESPAGRMDCYKQIAEIRTAKDYNRVYLSIEENYGKLPKEVLSLLTIAVLKAYASRFAVAKIGVSAKEAYLEFASLQALGNKKLNGAMDAYRSEIQVSMTNLPRINFRPQSNPAASMLIMTKFLKFAVSFT</sequence>
<organism evidence="12 13">
    <name type="scientific">Candidatus Coproplasma stercoripullorum</name>
    <dbReference type="NCBI Taxonomy" id="2840751"/>
    <lineage>
        <taxon>Bacteria</taxon>
        <taxon>Bacillati</taxon>
        <taxon>Bacillota</taxon>
        <taxon>Clostridia</taxon>
        <taxon>Eubacteriales</taxon>
        <taxon>Candidatus Coproplasma</taxon>
    </lineage>
</organism>
<evidence type="ECO:0000256" key="6">
    <source>
        <dbReference type="ARBA" id="ARBA00022840"/>
    </source>
</evidence>
<dbReference type="AlphaFoldDB" id="A0A9D1AJ04"/>
<keyword evidence="2 9" id="KW-0547">Nucleotide-binding</keyword>
<dbReference type="InterPro" id="IPR004576">
    <property type="entry name" value="Mfd"/>
</dbReference>
<dbReference type="GO" id="GO:0003684">
    <property type="term" value="F:damaged DNA binding"/>
    <property type="evidence" value="ECO:0007669"/>
    <property type="project" value="InterPro"/>
</dbReference>
<dbReference type="CDD" id="cd17991">
    <property type="entry name" value="DEXHc_TRCF"/>
    <property type="match status" value="1"/>
</dbReference>
<keyword evidence="3 9" id="KW-0227">DNA damage</keyword>
<dbReference type="SMART" id="SM00487">
    <property type="entry name" value="DEXDc"/>
    <property type="match status" value="1"/>
</dbReference>
<comment type="caution">
    <text evidence="12">The sequence shown here is derived from an EMBL/GenBank/DDBJ whole genome shotgun (WGS) entry which is preliminary data.</text>
</comment>
<evidence type="ECO:0000313" key="12">
    <source>
        <dbReference type="EMBL" id="HIR40029.1"/>
    </source>
</evidence>
<dbReference type="InterPro" id="IPR037235">
    <property type="entry name" value="TRCF-like_C_D7"/>
</dbReference>
<dbReference type="SUPFAM" id="SSF52540">
    <property type="entry name" value="P-loop containing nucleoside triphosphate hydrolases"/>
    <property type="match status" value="4"/>
</dbReference>
<keyword evidence="6 9" id="KW-0067">ATP-binding</keyword>
<evidence type="ECO:0000256" key="5">
    <source>
        <dbReference type="ARBA" id="ARBA00022806"/>
    </source>
</evidence>
<evidence type="ECO:0000256" key="3">
    <source>
        <dbReference type="ARBA" id="ARBA00022763"/>
    </source>
</evidence>
<keyword evidence="5" id="KW-0347">Helicase</keyword>
<dbReference type="PANTHER" id="PTHR47964:SF1">
    <property type="entry name" value="ATP-DEPENDENT DNA HELICASE HOMOLOG RECG, CHLOROPLASTIC"/>
    <property type="match status" value="1"/>
</dbReference>
<dbReference type="GO" id="GO:0006355">
    <property type="term" value="P:regulation of DNA-templated transcription"/>
    <property type="evidence" value="ECO:0007669"/>
    <property type="project" value="UniProtKB-UniRule"/>
</dbReference>
<dbReference type="Pfam" id="PF17757">
    <property type="entry name" value="UvrB_inter"/>
    <property type="match status" value="1"/>
</dbReference>
<reference evidence="12" key="1">
    <citation type="submission" date="2020-10" db="EMBL/GenBank/DDBJ databases">
        <authorList>
            <person name="Gilroy R."/>
        </authorList>
    </citation>
    <scope>NUCLEOTIDE SEQUENCE</scope>
    <source>
        <strain evidence="12">ChiW25-3613</strain>
    </source>
</reference>
<gene>
    <name evidence="9 12" type="primary">mfd</name>
    <name evidence="12" type="ORF">IAB90_06590</name>
</gene>
<dbReference type="Pfam" id="PF00271">
    <property type="entry name" value="Helicase_C"/>
    <property type="match status" value="1"/>
</dbReference>
<comment type="similarity">
    <text evidence="9">In the N-terminal section; belongs to the UvrB family.</text>
</comment>
<name>A0A9D1AJ04_9FIRM</name>
<dbReference type="PANTHER" id="PTHR47964">
    <property type="entry name" value="ATP-DEPENDENT DNA HELICASE HOMOLOG RECG, CHLOROPLASTIC"/>
    <property type="match status" value="1"/>
</dbReference>
<dbReference type="Pfam" id="PF02559">
    <property type="entry name" value="CarD_TRCF_RID"/>
    <property type="match status" value="1"/>
</dbReference>
<proteinExistence type="inferred from homology"/>
<dbReference type="InterPro" id="IPR001650">
    <property type="entry name" value="Helicase_C-like"/>
</dbReference>
<dbReference type="NCBIfam" id="TIGR00580">
    <property type="entry name" value="mfd"/>
    <property type="match status" value="1"/>
</dbReference>